<evidence type="ECO:0000313" key="4">
    <source>
        <dbReference type="Proteomes" id="UP001198182"/>
    </source>
</evidence>
<dbReference type="GO" id="GO:0003677">
    <property type="term" value="F:DNA binding"/>
    <property type="evidence" value="ECO:0007669"/>
    <property type="project" value="UniProtKB-KW"/>
</dbReference>
<comment type="caution">
    <text evidence="3">The sequence shown here is derived from an EMBL/GenBank/DDBJ whole genome shotgun (WGS) entry which is preliminary data.</text>
</comment>
<keyword evidence="1" id="KW-0238">DNA-binding</keyword>
<gene>
    <name evidence="3" type="ORF">LKD81_15930</name>
</gene>
<protein>
    <submittedName>
        <fullName evidence="3">Transposase</fullName>
    </submittedName>
</protein>
<evidence type="ECO:0000256" key="1">
    <source>
        <dbReference type="ARBA" id="ARBA00023125"/>
    </source>
</evidence>
<dbReference type="AlphaFoldDB" id="A0AAE3ED26"/>
<accession>A0AAE3ED26</accession>
<feature type="domain" description="Cas12f1-like TNB" evidence="2">
    <location>
        <begin position="59"/>
        <end position="125"/>
    </location>
</feature>
<keyword evidence="4" id="KW-1185">Reference proteome</keyword>
<dbReference type="RefSeq" id="WP_308454864.1">
    <property type="nucleotide sequence ID" value="NZ_JAJEQR010000069.1"/>
</dbReference>
<organism evidence="3 4">
    <name type="scientific">Hominifimenecus microfluidus</name>
    <dbReference type="NCBI Taxonomy" id="2885348"/>
    <lineage>
        <taxon>Bacteria</taxon>
        <taxon>Bacillati</taxon>
        <taxon>Bacillota</taxon>
        <taxon>Clostridia</taxon>
        <taxon>Lachnospirales</taxon>
        <taxon>Lachnospiraceae</taxon>
        <taxon>Hominifimenecus</taxon>
    </lineage>
</organism>
<dbReference type="Proteomes" id="UP001198182">
    <property type="component" value="Unassembled WGS sequence"/>
</dbReference>
<dbReference type="EMBL" id="JAJEQR010000069">
    <property type="protein sequence ID" value="MCC2232459.1"/>
    <property type="molecule type" value="Genomic_DNA"/>
</dbReference>
<evidence type="ECO:0000313" key="3">
    <source>
        <dbReference type="EMBL" id="MCC2232459.1"/>
    </source>
</evidence>
<dbReference type="NCBIfam" id="NF040570">
    <property type="entry name" value="guided_TnpB"/>
    <property type="match status" value="1"/>
</dbReference>
<evidence type="ECO:0000259" key="2">
    <source>
        <dbReference type="Pfam" id="PF07282"/>
    </source>
</evidence>
<sequence>KLKVQKLHQRMEQIRTNYINTVIAEIVKTKPSYIVMEDLNVKGMMKNRHLSKAVAAQKFYEFRCKLKFKCEENSIELRIADRFYPSSKRCHCCGQIRKDLKLSDRIYRCVCGYRADRDFNASLNLRDIETYEVAS</sequence>
<dbReference type="InterPro" id="IPR010095">
    <property type="entry name" value="Cas12f1-like_TNB"/>
</dbReference>
<reference evidence="3" key="1">
    <citation type="submission" date="2021-10" db="EMBL/GenBank/DDBJ databases">
        <title>Anaerobic single-cell dispensing facilitates the cultivation of human gut bacteria.</title>
        <authorList>
            <person name="Afrizal A."/>
        </authorList>
    </citation>
    <scope>NUCLEOTIDE SEQUENCE</scope>
    <source>
        <strain evidence="3">CLA-AA-H215</strain>
    </source>
</reference>
<dbReference type="Pfam" id="PF07282">
    <property type="entry name" value="Cas12f1-like_TNB"/>
    <property type="match status" value="1"/>
</dbReference>
<proteinExistence type="predicted"/>
<name>A0AAE3ED26_9FIRM</name>
<feature type="non-terminal residue" evidence="3">
    <location>
        <position position="1"/>
    </location>
</feature>